<evidence type="ECO:0000259" key="5">
    <source>
        <dbReference type="Pfam" id="PF00150"/>
    </source>
</evidence>
<keyword evidence="4" id="KW-0732">Signal</keyword>
<evidence type="ECO:0000256" key="2">
    <source>
        <dbReference type="ARBA" id="ARBA00023295"/>
    </source>
</evidence>
<protein>
    <recommendedName>
        <fullName evidence="5">Glycoside hydrolase family 5 domain-containing protein</fullName>
    </recommendedName>
</protein>
<sequence length="364" mass="39865">MSPTLPRPRAVLLALALLLVVGLVPAATASAPPSAAAAAAAPPRVALGAQFHGLWADWTDAQRAKALDTLRANGVTSVRIDVGWGMIEPRRGQYDYGWGVPQVDKVLRMARERGLRVLATLWLTPSWANGGRGDKVLPTDVADYGRVARFAASRWKDVEAWQVWNEPNSAAFLSPPDPTAYTRLLKAAYPQIKAGNPAARVVFGGTEYVDTAWIDRAYQAGARSAFDVMAVHPYQGDSSAAPEHPTDGNKWWLDQTRVLLDVMRKHGDGAKHVWFTEMGWSAHANTSSTPVWARGVSEAVQADYLVRSVRYASAQFPQVTRAYWYNSRDKATGDLHQDRFGLMRRDLTAKPALRAAGCAYLGRC</sequence>
<dbReference type="InterPro" id="IPR051923">
    <property type="entry name" value="Glycosyl_Hydrolase_39"/>
</dbReference>
<organism evidence="6 7">
    <name type="scientific">Vallicoccus soli</name>
    <dbReference type="NCBI Taxonomy" id="2339232"/>
    <lineage>
        <taxon>Bacteria</taxon>
        <taxon>Bacillati</taxon>
        <taxon>Actinomycetota</taxon>
        <taxon>Actinomycetes</taxon>
        <taxon>Motilibacterales</taxon>
        <taxon>Vallicoccaceae</taxon>
        <taxon>Vallicoccus</taxon>
    </lineage>
</organism>
<evidence type="ECO:0000256" key="4">
    <source>
        <dbReference type="SAM" id="SignalP"/>
    </source>
</evidence>
<dbReference type="GO" id="GO:0004553">
    <property type="term" value="F:hydrolase activity, hydrolyzing O-glycosyl compounds"/>
    <property type="evidence" value="ECO:0007669"/>
    <property type="project" value="InterPro"/>
</dbReference>
<evidence type="ECO:0000256" key="1">
    <source>
        <dbReference type="ARBA" id="ARBA00022801"/>
    </source>
</evidence>
<dbReference type="Proteomes" id="UP000265614">
    <property type="component" value="Unassembled WGS sequence"/>
</dbReference>
<gene>
    <name evidence="6" type="ORF">D5H78_02755</name>
</gene>
<comment type="similarity">
    <text evidence="3">Belongs to the glycosyl hydrolase 5 (cellulase A) family.</text>
</comment>
<accession>A0A3A3Z3B1</accession>
<dbReference type="Gene3D" id="3.20.20.80">
    <property type="entry name" value="Glycosidases"/>
    <property type="match status" value="1"/>
</dbReference>
<name>A0A3A3Z3B1_9ACTN</name>
<feature type="domain" description="Glycoside hydrolase family 5" evidence="5">
    <location>
        <begin position="51"/>
        <end position="292"/>
    </location>
</feature>
<comment type="caution">
    <text evidence="6">The sequence shown here is derived from an EMBL/GenBank/DDBJ whole genome shotgun (WGS) entry which is preliminary data.</text>
</comment>
<dbReference type="AlphaFoldDB" id="A0A3A3Z3B1"/>
<proteinExistence type="inferred from homology"/>
<dbReference type="RefSeq" id="WP_119948830.1">
    <property type="nucleotide sequence ID" value="NZ_QZEZ01000001.1"/>
</dbReference>
<dbReference type="PANTHER" id="PTHR12631:SF10">
    <property type="entry name" value="BETA-XYLOSIDASE-LIKE PROTEIN-RELATED"/>
    <property type="match status" value="1"/>
</dbReference>
<dbReference type="PANTHER" id="PTHR12631">
    <property type="entry name" value="ALPHA-L-IDURONIDASE"/>
    <property type="match status" value="1"/>
</dbReference>
<evidence type="ECO:0000313" key="6">
    <source>
        <dbReference type="EMBL" id="RJK97904.1"/>
    </source>
</evidence>
<dbReference type="InterPro" id="IPR017853">
    <property type="entry name" value="GH"/>
</dbReference>
<dbReference type="EMBL" id="QZEZ01000001">
    <property type="protein sequence ID" value="RJK97904.1"/>
    <property type="molecule type" value="Genomic_DNA"/>
</dbReference>
<reference evidence="6 7" key="1">
    <citation type="submission" date="2018-09" db="EMBL/GenBank/DDBJ databases">
        <title>YIM 75000 draft genome.</title>
        <authorList>
            <person name="Tang S."/>
            <person name="Feng Y."/>
        </authorList>
    </citation>
    <scope>NUCLEOTIDE SEQUENCE [LARGE SCALE GENOMIC DNA]</scope>
    <source>
        <strain evidence="6 7">YIM 75000</strain>
    </source>
</reference>
<dbReference type="GO" id="GO:0000272">
    <property type="term" value="P:polysaccharide catabolic process"/>
    <property type="evidence" value="ECO:0007669"/>
    <property type="project" value="InterPro"/>
</dbReference>
<keyword evidence="2 3" id="KW-0326">Glycosidase</keyword>
<feature type="signal peptide" evidence="4">
    <location>
        <begin position="1"/>
        <end position="26"/>
    </location>
</feature>
<dbReference type="SUPFAM" id="SSF51445">
    <property type="entry name" value="(Trans)glycosidases"/>
    <property type="match status" value="1"/>
</dbReference>
<dbReference type="InterPro" id="IPR001547">
    <property type="entry name" value="Glyco_hydro_5"/>
</dbReference>
<dbReference type="Pfam" id="PF00150">
    <property type="entry name" value="Cellulase"/>
    <property type="match status" value="1"/>
</dbReference>
<dbReference type="OrthoDB" id="5242547at2"/>
<evidence type="ECO:0000313" key="7">
    <source>
        <dbReference type="Proteomes" id="UP000265614"/>
    </source>
</evidence>
<keyword evidence="1 3" id="KW-0378">Hydrolase</keyword>
<feature type="chain" id="PRO_5017383744" description="Glycoside hydrolase family 5 domain-containing protein" evidence="4">
    <location>
        <begin position="27"/>
        <end position="364"/>
    </location>
</feature>
<evidence type="ECO:0000256" key="3">
    <source>
        <dbReference type="RuleBase" id="RU361153"/>
    </source>
</evidence>
<keyword evidence="7" id="KW-1185">Reference proteome</keyword>